<dbReference type="CDD" id="cd01878">
    <property type="entry name" value="HflX"/>
    <property type="match status" value="1"/>
</dbReference>
<comment type="caution">
    <text evidence="11">The sequence shown here is derived from an EMBL/GenBank/DDBJ whole genome shotgun (WGS) entry which is preliminary data.</text>
</comment>
<comment type="subunit">
    <text evidence="6">Monomer. Associates with the 50S ribosomal subunit.</text>
</comment>
<dbReference type="InterPro" id="IPR032305">
    <property type="entry name" value="GTP-bd_M"/>
</dbReference>
<dbReference type="EMBL" id="SODD01000028">
    <property type="protein sequence ID" value="TDW16122.1"/>
    <property type="molecule type" value="Genomic_DNA"/>
</dbReference>
<evidence type="ECO:0000313" key="12">
    <source>
        <dbReference type="Proteomes" id="UP000294743"/>
    </source>
</evidence>
<feature type="binding site" evidence="7">
    <location>
        <begin position="325"/>
        <end position="328"/>
    </location>
    <ligand>
        <name>GTP</name>
        <dbReference type="ChEBI" id="CHEBI:37565"/>
    </ligand>
</feature>
<keyword evidence="3 6" id="KW-0547">Nucleotide-binding</keyword>
<dbReference type="OrthoDB" id="9812272at2"/>
<protein>
    <recommendedName>
        <fullName evidence="6">GTPase HflX</fullName>
    </recommendedName>
    <alternativeName>
        <fullName evidence="6">GTP-binding protein HflX</fullName>
    </alternativeName>
</protein>
<organism evidence="11 12">
    <name type="scientific">Breznakia blatticola</name>
    <dbReference type="NCBI Taxonomy" id="1754012"/>
    <lineage>
        <taxon>Bacteria</taxon>
        <taxon>Bacillati</taxon>
        <taxon>Bacillota</taxon>
        <taxon>Erysipelotrichia</taxon>
        <taxon>Erysipelotrichales</taxon>
        <taxon>Erysipelotrichaceae</taxon>
        <taxon>Breznakia</taxon>
    </lineage>
</organism>
<feature type="binding site" evidence="8">
    <location>
        <position position="215"/>
    </location>
    <ligand>
        <name>Mg(2+)</name>
        <dbReference type="ChEBI" id="CHEBI:18420"/>
    </ligand>
</feature>
<evidence type="ECO:0000256" key="4">
    <source>
        <dbReference type="ARBA" id="ARBA00022842"/>
    </source>
</evidence>
<dbReference type="PRINTS" id="PR00326">
    <property type="entry name" value="GTP1OBG"/>
</dbReference>
<feature type="binding site" evidence="7">
    <location>
        <begin position="259"/>
        <end position="262"/>
    </location>
    <ligand>
        <name>GTP</name>
        <dbReference type="ChEBI" id="CHEBI:37565"/>
    </ligand>
</feature>
<dbReference type="InterPro" id="IPR030394">
    <property type="entry name" value="G_HFLX_dom"/>
</dbReference>
<dbReference type="GO" id="GO:0043022">
    <property type="term" value="F:ribosome binding"/>
    <property type="evidence" value="ECO:0007669"/>
    <property type="project" value="TreeGrafter"/>
</dbReference>
<reference evidence="11 12" key="1">
    <citation type="submission" date="2019-03" db="EMBL/GenBank/DDBJ databases">
        <title>Genomic Encyclopedia of Type Strains, Phase IV (KMG-IV): sequencing the most valuable type-strain genomes for metagenomic binning, comparative biology and taxonomic classification.</title>
        <authorList>
            <person name="Goeker M."/>
        </authorList>
    </citation>
    <scope>NUCLEOTIDE SEQUENCE [LARGE SCALE GENOMIC DNA]</scope>
    <source>
        <strain evidence="11 12">DSM 28867</strain>
    </source>
</reference>
<dbReference type="InterPro" id="IPR006073">
    <property type="entry name" value="GTP-bd"/>
</dbReference>
<dbReference type="PANTHER" id="PTHR10229:SF4">
    <property type="entry name" value="GTPASE HFLX"/>
    <property type="match status" value="1"/>
</dbReference>
<comment type="cofactor">
    <cofactor evidence="8">
        <name>Mg(2+)</name>
        <dbReference type="ChEBI" id="CHEBI:18420"/>
    </cofactor>
</comment>
<feature type="binding site" evidence="7">
    <location>
        <begin position="343"/>
        <end position="345"/>
    </location>
    <ligand>
        <name>GTP</name>
        <dbReference type="ChEBI" id="CHEBI:37565"/>
    </ligand>
</feature>
<dbReference type="FunFam" id="3.40.50.11060:FF:000001">
    <property type="entry name" value="GTPase HflX"/>
    <property type="match status" value="1"/>
</dbReference>
<accession>A0A4R7ZFP4</accession>
<sequence length="421" mass="48368">MIEQTTVQPKVLLVGVSEKKTNDFEYAMDELKSLAEANMFFVVDSIQQNSESADRKTYVGKGKLIEIKEFCEYNEIDSIIFNDELTPSQTRNIEEVVNDVEIMDRTRLILDIFARRAQTKEAKLQVMISSLEYELPRLGGSYEALSRQGGSSTLRSRGGGETKLESDRRVIEAQIAKYRRELKKLVQERQTQRSKRKKSNTKTVALVGYTNVGKSTLMNALLEEDSDKKVYVEDMLFATLQTRVRRIEIADKKWCLLTDTVGFVDNLPHHLIKAFRSTLEEVKEADLLLHVIDSTSPHINHHKRVTLQTLQAIGVEDTPILEVYNKVDESNENYDESMKIAISAKTGYGIERLKKEITKLLYKDYNDYQLLIPYEMGNIVHMLSEQYETKILENREDGILLETSIPSTVANKYKIYITKTI</sequence>
<evidence type="ECO:0000313" key="11">
    <source>
        <dbReference type="EMBL" id="TDW16122.1"/>
    </source>
</evidence>
<dbReference type="NCBIfam" id="TIGR03156">
    <property type="entry name" value="GTP_HflX"/>
    <property type="match status" value="1"/>
</dbReference>
<dbReference type="Gene3D" id="3.40.50.300">
    <property type="entry name" value="P-loop containing nucleotide triphosphate hydrolases"/>
    <property type="match status" value="1"/>
</dbReference>
<feature type="binding site" evidence="7">
    <location>
        <begin position="208"/>
        <end position="215"/>
    </location>
    <ligand>
        <name>GTP</name>
        <dbReference type="ChEBI" id="CHEBI:37565"/>
    </ligand>
</feature>
<dbReference type="GO" id="GO:0005737">
    <property type="term" value="C:cytoplasm"/>
    <property type="evidence" value="ECO:0007669"/>
    <property type="project" value="UniProtKB-SubCell"/>
</dbReference>
<dbReference type="GO" id="GO:0003924">
    <property type="term" value="F:GTPase activity"/>
    <property type="evidence" value="ECO:0007669"/>
    <property type="project" value="UniProtKB-UniRule"/>
</dbReference>
<keyword evidence="12" id="KW-1185">Reference proteome</keyword>
<dbReference type="Gene3D" id="6.10.250.2860">
    <property type="match status" value="1"/>
</dbReference>
<dbReference type="AlphaFoldDB" id="A0A4R7ZFP4"/>
<dbReference type="GO" id="GO:0005525">
    <property type="term" value="F:GTP binding"/>
    <property type="evidence" value="ECO:0007669"/>
    <property type="project" value="UniProtKB-UniRule"/>
</dbReference>
<dbReference type="SUPFAM" id="SSF52540">
    <property type="entry name" value="P-loop containing nucleoside triphosphate hydrolases"/>
    <property type="match status" value="1"/>
</dbReference>
<evidence type="ECO:0000256" key="7">
    <source>
        <dbReference type="PIRSR" id="PIRSR006809-1"/>
    </source>
</evidence>
<evidence type="ECO:0000256" key="3">
    <source>
        <dbReference type="ARBA" id="ARBA00022741"/>
    </source>
</evidence>
<comment type="function">
    <text evidence="6">GTPase that associates with the 50S ribosomal subunit and may have a role during protein synthesis or ribosome biogenesis.</text>
</comment>
<dbReference type="PROSITE" id="PS51705">
    <property type="entry name" value="G_HFLX"/>
    <property type="match status" value="1"/>
</dbReference>
<dbReference type="GO" id="GO:0046872">
    <property type="term" value="F:metal ion binding"/>
    <property type="evidence" value="ECO:0007669"/>
    <property type="project" value="UniProtKB-KW"/>
</dbReference>
<evidence type="ECO:0000256" key="8">
    <source>
        <dbReference type="PIRSR" id="PIRSR006809-2"/>
    </source>
</evidence>
<dbReference type="PIRSF" id="PIRSF006809">
    <property type="entry name" value="GTP-binding_hflX_prd"/>
    <property type="match status" value="1"/>
</dbReference>
<name>A0A4R7ZFP4_9FIRM</name>
<dbReference type="InterPro" id="IPR016496">
    <property type="entry name" value="GTPase_HflX"/>
</dbReference>
<evidence type="ECO:0000259" key="10">
    <source>
        <dbReference type="PROSITE" id="PS51705"/>
    </source>
</evidence>
<comment type="subcellular location">
    <subcellularLocation>
        <location evidence="6">Cytoplasm</location>
    </subcellularLocation>
    <text evidence="6">May associate with membranes.</text>
</comment>
<dbReference type="InterPro" id="IPR025121">
    <property type="entry name" value="GTPase_HflX_N"/>
</dbReference>
<keyword evidence="4 8" id="KW-0460">Magnesium</keyword>
<feature type="coiled-coil region" evidence="9">
    <location>
        <begin position="161"/>
        <end position="195"/>
    </location>
</feature>
<dbReference type="Pfam" id="PF16360">
    <property type="entry name" value="GTP-bdg_M"/>
    <property type="match status" value="1"/>
</dbReference>
<proteinExistence type="inferred from homology"/>
<evidence type="ECO:0000256" key="5">
    <source>
        <dbReference type="ARBA" id="ARBA00023134"/>
    </source>
</evidence>
<dbReference type="HAMAP" id="MF_00900">
    <property type="entry name" value="GTPase_HflX"/>
    <property type="match status" value="1"/>
</dbReference>
<keyword evidence="9" id="KW-0175">Coiled coil</keyword>
<dbReference type="InterPro" id="IPR042108">
    <property type="entry name" value="GTPase_HflX_N_sf"/>
</dbReference>
<keyword evidence="1 6" id="KW-0963">Cytoplasm</keyword>
<keyword evidence="5 6" id="KW-0342">GTP-binding</keyword>
<dbReference type="Pfam" id="PF13167">
    <property type="entry name" value="GTP-bdg_N"/>
    <property type="match status" value="1"/>
</dbReference>
<dbReference type="InterPro" id="IPR027417">
    <property type="entry name" value="P-loop_NTPase"/>
</dbReference>
<dbReference type="Proteomes" id="UP000294743">
    <property type="component" value="Unassembled WGS sequence"/>
</dbReference>
<evidence type="ECO:0000256" key="1">
    <source>
        <dbReference type="ARBA" id="ARBA00022490"/>
    </source>
</evidence>
<dbReference type="Pfam" id="PF01926">
    <property type="entry name" value="MMR_HSR1"/>
    <property type="match status" value="1"/>
</dbReference>
<feature type="binding site" evidence="8">
    <location>
        <position position="239"/>
    </location>
    <ligand>
        <name>Mg(2+)</name>
        <dbReference type="ChEBI" id="CHEBI:18420"/>
    </ligand>
</feature>
<feature type="domain" description="Hflx-type G" evidence="10">
    <location>
        <begin position="202"/>
        <end position="365"/>
    </location>
</feature>
<keyword evidence="2 8" id="KW-0479">Metal-binding</keyword>
<dbReference type="RefSeq" id="WP_134170187.1">
    <property type="nucleotide sequence ID" value="NZ_SODD01000028.1"/>
</dbReference>
<dbReference type="Gene3D" id="3.40.50.11060">
    <property type="entry name" value="GTPase HflX, N-terminal domain"/>
    <property type="match status" value="1"/>
</dbReference>
<dbReference type="PANTHER" id="PTHR10229">
    <property type="entry name" value="GTP-BINDING PROTEIN HFLX"/>
    <property type="match status" value="1"/>
</dbReference>
<comment type="similarity">
    <text evidence="6">Belongs to the TRAFAC class OBG-HflX-like GTPase superfamily. HflX GTPase family.</text>
</comment>
<gene>
    <name evidence="6" type="primary">hflX</name>
    <name evidence="11" type="ORF">EDD63_12826</name>
</gene>
<evidence type="ECO:0000256" key="9">
    <source>
        <dbReference type="SAM" id="Coils"/>
    </source>
</evidence>
<evidence type="ECO:0000256" key="6">
    <source>
        <dbReference type="HAMAP-Rule" id="MF_00900"/>
    </source>
</evidence>
<evidence type="ECO:0000256" key="2">
    <source>
        <dbReference type="ARBA" id="ARBA00022723"/>
    </source>
</evidence>